<proteinExistence type="predicted"/>
<dbReference type="PANTHER" id="PTHR43712:SF12">
    <property type="entry name" value="STERIGMATOCYSTIN 8-O-METHYLTRANSFERASE"/>
    <property type="match status" value="1"/>
</dbReference>
<dbReference type="Pfam" id="PF00891">
    <property type="entry name" value="Methyltransf_2"/>
    <property type="match status" value="1"/>
</dbReference>
<keyword evidence="6" id="KW-1185">Reference proteome</keyword>
<protein>
    <submittedName>
        <fullName evidence="5">O-methyltransferase gsfB</fullName>
    </submittedName>
</protein>
<keyword evidence="3" id="KW-0949">S-adenosyl-L-methionine</keyword>
<evidence type="ECO:0000256" key="2">
    <source>
        <dbReference type="ARBA" id="ARBA00022679"/>
    </source>
</evidence>
<dbReference type="AlphaFoldDB" id="A0A8T9CAJ5"/>
<dbReference type="PROSITE" id="PS51683">
    <property type="entry name" value="SAM_OMT_II"/>
    <property type="match status" value="1"/>
</dbReference>
<evidence type="ECO:0000259" key="4">
    <source>
        <dbReference type="Pfam" id="PF00891"/>
    </source>
</evidence>
<dbReference type="GO" id="GO:0008171">
    <property type="term" value="F:O-methyltransferase activity"/>
    <property type="evidence" value="ECO:0007669"/>
    <property type="project" value="InterPro"/>
</dbReference>
<dbReference type="InterPro" id="IPR001077">
    <property type="entry name" value="COMT_C"/>
</dbReference>
<evidence type="ECO:0000256" key="1">
    <source>
        <dbReference type="ARBA" id="ARBA00022603"/>
    </source>
</evidence>
<dbReference type="InterPro" id="IPR036390">
    <property type="entry name" value="WH_DNA-bd_sf"/>
</dbReference>
<dbReference type="Gene3D" id="1.10.10.10">
    <property type="entry name" value="Winged helix-like DNA-binding domain superfamily/Winged helix DNA-binding domain"/>
    <property type="match status" value="1"/>
</dbReference>
<dbReference type="InterPro" id="IPR029063">
    <property type="entry name" value="SAM-dependent_MTases_sf"/>
</dbReference>
<dbReference type="SUPFAM" id="SSF46785">
    <property type="entry name" value="Winged helix' DNA-binding domain"/>
    <property type="match status" value="1"/>
</dbReference>
<gene>
    <name evidence="5" type="primary">gsfB_5</name>
    <name evidence="5" type="ORF">LSUE1_G001368</name>
</gene>
<evidence type="ECO:0000313" key="5">
    <source>
        <dbReference type="EMBL" id="TVY82611.1"/>
    </source>
</evidence>
<name>A0A8T9CAJ5_9HELO</name>
<dbReference type="Gene3D" id="3.40.50.150">
    <property type="entry name" value="Vaccinia Virus protein VP39"/>
    <property type="match status" value="1"/>
</dbReference>
<evidence type="ECO:0000313" key="6">
    <source>
        <dbReference type="Proteomes" id="UP000469558"/>
    </source>
</evidence>
<feature type="domain" description="O-methyltransferase C-terminal" evidence="4">
    <location>
        <begin position="198"/>
        <end position="393"/>
    </location>
</feature>
<dbReference type="GO" id="GO:0032259">
    <property type="term" value="P:methylation"/>
    <property type="evidence" value="ECO:0007669"/>
    <property type="project" value="UniProtKB-KW"/>
</dbReference>
<keyword evidence="2" id="KW-0808">Transferase</keyword>
<dbReference type="PANTHER" id="PTHR43712">
    <property type="entry name" value="PUTATIVE (AFU_ORTHOLOGUE AFUA_4G14580)-RELATED"/>
    <property type="match status" value="1"/>
</dbReference>
<organism evidence="5 6">
    <name type="scientific">Lachnellula suecica</name>
    <dbReference type="NCBI Taxonomy" id="602035"/>
    <lineage>
        <taxon>Eukaryota</taxon>
        <taxon>Fungi</taxon>
        <taxon>Dikarya</taxon>
        <taxon>Ascomycota</taxon>
        <taxon>Pezizomycotina</taxon>
        <taxon>Leotiomycetes</taxon>
        <taxon>Helotiales</taxon>
        <taxon>Lachnaceae</taxon>
        <taxon>Lachnellula</taxon>
    </lineage>
</organism>
<keyword evidence="1" id="KW-0489">Methyltransferase</keyword>
<sequence>MSGNQTRIAELASIISVSTAEIDNYLQTNKLPTPSFQVDAYPDLQLPPNLQKSRDDILIATTELRELVSGPLMHLTRLTSPTVNVLVSLQAIHRYKIASSFALDEEVSFAVVAERCNINEEDARQLIRVAVANHIFHEPRKGIVTHSAISKLIAQNPLLNQWIGLSCEDMMPVSFRTLDAMTRWPGSQEPHETAFSIHNEGRTHWEVLQNDPIRAKRFSDGMTFMQSAPVLAVTHLFNDLRWNNENCPSLLVDLGGSHGSICIELLRKFPKLKCVVEDLPEIIYTANVPDDLNGRLEFKSHDFFTEQPVKYANVYYIRWVLHDWSDKYARKILQNLVPALKNGAKVILNEVCLPEPNVLPYYHAQLISGFNLSMRQSFNSKKRDAEEWVELLRSVDKRFKLDRIVCSPGSMLAVIKVVWTEAA</sequence>
<dbReference type="InterPro" id="IPR036388">
    <property type="entry name" value="WH-like_DNA-bd_sf"/>
</dbReference>
<reference evidence="5 6" key="1">
    <citation type="submission" date="2018-05" db="EMBL/GenBank/DDBJ databases">
        <title>Genome sequencing and assembly of the regulated plant pathogen Lachnellula willkommii and related sister species for the development of diagnostic species identification markers.</title>
        <authorList>
            <person name="Giroux E."/>
            <person name="Bilodeau G."/>
        </authorList>
    </citation>
    <scope>NUCLEOTIDE SEQUENCE [LARGE SCALE GENOMIC DNA]</scope>
    <source>
        <strain evidence="5 6">CBS 268.59</strain>
    </source>
</reference>
<dbReference type="Proteomes" id="UP000469558">
    <property type="component" value="Unassembled WGS sequence"/>
</dbReference>
<dbReference type="EMBL" id="QGMK01000296">
    <property type="protein sequence ID" value="TVY82611.1"/>
    <property type="molecule type" value="Genomic_DNA"/>
</dbReference>
<dbReference type="InterPro" id="IPR016461">
    <property type="entry name" value="COMT-like"/>
</dbReference>
<dbReference type="OrthoDB" id="1606438at2759"/>
<accession>A0A8T9CAJ5</accession>
<dbReference type="SUPFAM" id="SSF53335">
    <property type="entry name" value="S-adenosyl-L-methionine-dependent methyltransferases"/>
    <property type="match status" value="1"/>
</dbReference>
<evidence type="ECO:0000256" key="3">
    <source>
        <dbReference type="ARBA" id="ARBA00022691"/>
    </source>
</evidence>
<comment type="caution">
    <text evidence="5">The sequence shown here is derived from an EMBL/GenBank/DDBJ whole genome shotgun (WGS) entry which is preliminary data.</text>
</comment>